<keyword evidence="1" id="KW-1133">Transmembrane helix</keyword>
<keyword evidence="3" id="KW-1185">Reference proteome</keyword>
<accession>A0ABS2BQG2</accession>
<sequence length="102" mass="11080">MSKIKRVIFINVLAALVTAAYCVFTHRYSGKSIANVGVVVGLLVVAIGFIIKNDAGYGNENNRYGAESVRDTMQGFWAGLLVVFSGICWIVLTISAALYFNK</sequence>
<feature type="transmembrane region" description="Helical" evidence="1">
    <location>
        <begin position="76"/>
        <end position="100"/>
    </location>
</feature>
<protein>
    <submittedName>
        <fullName evidence="2">Uncharacterized protein</fullName>
    </submittedName>
</protein>
<evidence type="ECO:0000256" key="1">
    <source>
        <dbReference type="SAM" id="Phobius"/>
    </source>
</evidence>
<proteinExistence type="predicted"/>
<feature type="transmembrane region" description="Helical" evidence="1">
    <location>
        <begin position="6"/>
        <end position="24"/>
    </location>
</feature>
<gene>
    <name evidence="2" type="ORF">JMJ54_18690</name>
</gene>
<reference evidence="2 3" key="1">
    <citation type="submission" date="2021-01" db="EMBL/GenBank/DDBJ databases">
        <title>Draft Genome Sequence and Polyhydroxyalkanoate Biosynthetic Potential of Jeongeupia naejangsanensis Type Strain DSM 24253.</title>
        <authorList>
            <person name="Turrini P."/>
            <person name="Artuso I."/>
            <person name="Lugli G.A."/>
            <person name="Frangipani E."/>
            <person name="Ventura M."/>
            <person name="Visca P."/>
        </authorList>
    </citation>
    <scope>NUCLEOTIDE SEQUENCE [LARGE SCALE GENOMIC DNA]</scope>
    <source>
        <strain evidence="2 3">DSM 24253</strain>
    </source>
</reference>
<feature type="transmembrane region" description="Helical" evidence="1">
    <location>
        <begin position="33"/>
        <end position="51"/>
    </location>
</feature>
<organism evidence="2 3">
    <name type="scientific">Jeongeupia naejangsanensis</name>
    <dbReference type="NCBI Taxonomy" id="613195"/>
    <lineage>
        <taxon>Bacteria</taxon>
        <taxon>Pseudomonadati</taxon>
        <taxon>Pseudomonadota</taxon>
        <taxon>Betaproteobacteria</taxon>
        <taxon>Neisseriales</taxon>
        <taxon>Chitinibacteraceae</taxon>
        <taxon>Jeongeupia</taxon>
    </lineage>
</organism>
<keyword evidence="1" id="KW-0812">Transmembrane</keyword>
<evidence type="ECO:0000313" key="2">
    <source>
        <dbReference type="EMBL" id="MBM3117867.1"/>
    </source>
</evidence>
<dbReference type="EMBL" id="JAESND010000016">
    <property type="protein sequence ID" value="MBM3117867.1"/>
    <property type="molecule type" value="Genomic_DNA"/>
</dbReference>
<dbReference type="RefSeq" id="WP_203540045.1">
    <property type="nucleotide sequence ID" value="NZ_JAESND010000016.1"/>
</dbReference>
<evidence type="ECO:0000313" key="3">
    <source>
        <dbReference type="Proteomes" id="UP000809431"/>
    </source>
</evidence>
<name>A0ABS2BQG2_9NEIS</name>
<keyword evidence="1" id="KW-0472">Membrane</keyword>
<dbReference type="Proteomes" id="UP000809431">
    <property type="component" value="Unassembled WGS sequence"/>
</dbReference>
<comment type="caution">
    <text evidence="2">The sequence shown here is derived from an EMBL/GenBank/DDBJ whole genome shotgun (WGS) entry which is preliminary data.</text>
</comment>